<keyword evidence="5" id="KW-0411">Iron-sulfur</keyword>
<feature type="domain" description="4Fe-4S ferredoxin-type" evidence="6">
    <location>
        <begin position="1"/>
        <end position="29"/>
    </location>
</feature>
<dbReference type="InterPro" id="IPR017896">
    <property type="entry name" value="4Fe4S_Fe-S-bd"/>
</dbReference>
<proteinExistence type="predicted"/>
<protein>
    <submittedName>
        <fullName evidence="7">Unannotated protein</fullName>
    </submittedName>
</protein>
<dbReference type="GO" id="GO:0009055">
    <property type="term" value="F:electron transfer activity"/>
    <property type="evidence" value="ECO:0007669"/>
    <property type="project" value="InterPro"/>
</dbReference>
<dbReference type="PANTHER" id="PTHR36923">
    <property type="entry name" value="FERREDOXIN"/>
    <property type="match status" value="1"/>
</dbReference>
<dbReference type="PANTHER" id="PTHR36923:SF3">
    <property type="entry name" value="FERREDOXIN"/>
    <property type="match status" value="1"/>
</dbReference>
<dbReference type="GO" id="GO:0005506">
    <property type="term" value="F:iron ion binding"/>
    <property type="evidence" value="ECO:0007669"/>
    <property type="project" value="InterPro"/>
</dbReference>
<sequence>MKIVVDWDLCEGHGQCEFAAPDVFQIGDDGTLQFNETPDESERSNVEQAVRRCPTRALTLLED</sequence>
<dbReference type="InterPro" id="IPR051269">
    <property type="entry name" value="Fe-S_cluster_ET"/>
</dbReference>
<dbReference type="EMBL" id="CAFBIZ010000124">
    <property type="protein sequence ID" value="CAB4850451.1"/>
    <property type="molecule type" value="Genomic_DNA"/>
</dbReference>
<evidence type="ECO:0000256" key="1">
    <source>
        <dbReference type="ARBA" id="ARBA00022448"/>
    </source>
</evidence>
<keyword evidence="3" id="KW-0249">Electron transport</keyword>
<dbReference type="AlphaFoldDB" id="A0A6J7C015"/>
<gene>
    <name evidence="7" type="ORF">UFOPK3268_01012</name>
</gene>
<reference evidence="7" key="1">
    <citation type="submission" date="2020-05" db="EMBL/GenBank/DDBJ databases">
        <authorList>
            <person name="Chiriac C."/>
            <person name="Salcher M."/>
            <person name="Ghai R."/>
            <person name="Kavagutti S V."/>
        </authorList>
    </citation>
    <scope>NUCLEOTIDE SEQUENCE</scope>
</reference>
<evidence type="ECO:0000256" key="2">
    <source>
        <dbReference type="ARBA" id="ARBA00022723"/>
    </source>
</evidence>
<evidence type="ECO:0000259" key="6">
    <source>
        <dbReference type="PROSITE" id="PS51379"/>
    </source>
</evidence>
<dbReference type="Gene3D" id="3.30.70.20">
    <property type="match status" value="1"/>
</dbReference>
<keyword evidence="2" id="KW-0479">Metal-binding</keyword>
<dbReference type="GO" id="GO:0051536">
    <property type="term" value="F:iron-sulfur cluster binding"/>
    <property type="evidence" value="ECO:0007669"/>
    <property type="project" value="UniProtKB-KW"/>
</dbReference>
<evidence type="ECO:0000256" key="5">
    <source>
        <dbReference type="ARBA" id="ARBA00023014"/>
    </source>
</evidence>
<keyword evidence="1" id="KW-0813">Transport</keyword>
<name>A0A6J7C015_9ZZZZ</name>
<evidence type="ECO:0000313" key="7">
    <source>
        <dbReference type="EMBL" id="CAB4850451.1"/>
    </source>
</evidence>
<organism evidence="7">
    <name type="scientific">freshwater metagenome</name>
    <dbReference type="NCBI Taxonomy" id="449393"/>
    <lineage>
        <taxon>unclassified sequences</taxon>
        <taxon>metagenomes</taxon>
        <taxon>ecological metagenomes</taxon>
    </lineage>
</organism>
<evidence type="ECO:0000256" key="4">
    <source>
        <dbReference type="ARBA" id="ARBA00023004"/>
    </source>
</evidence>
<dbReference type="SUPFAM" id="SSF54862">
    <property type="entry name" value="4Fe-4S ferredoxins"/>
    <property type="match status" value="1"/>
</dbReference>
<accession>A0A6J7C015</accession>
<dbReference type="PRINTS" id="PR00352">
    <property type="entry name" value="3FE4SFRDOXIN"/>
</dbReference>
<dbReference type="InterPro" id="IPR001080">
    <property type="entry name" value="3Fe4S_ferredoxin"/>
</dbReference>
<evidence type="ECO:0000256" key="3">
    <source>
        <dbReference type="ARBA" id="ARBA00022982"/>
    </source>
</evidence>
<dbReference type="PROSITE" id="PS51379">
    <property type="entry name" value="4FE4S_FER_2"/>
    <property type="match status" value="1"/>
</dbReference>
<dbReference type="Pfam" id="PF13459">
    <property type="entry name" value="Fer4_15"/>
    <property type="match status" value="1"/>
</dbReference>
<keyword evidence="4" id="KW-0408">Iron</keyword>